<protein>
    <submittedName>
        <fullName evidence="1">Uncharacterized protein</fullName>
    </submittedName>
</protein>
<evidence type="ECO:0000313" key="1">
    <source>
        <dbReference type="EMBL" id="MCU6766062.1"/>
    </source>
</evidence>
<keyword evidence="2" id="KW-1185">Reference proteome</keyword>
<reference evidence="1 2" key="1">
    <citation type="journal article" date="2021" name="ISME Commun">
        <title>Automated analysis of genomic sequences facilitates high-throughput and comprehensive description of bacteria.</title>
        <authorList>
            <person name="Hitch T.C.A."/>
        </authorList>
    </citation>
    <scope>NUCLEOTIDE SEQUENCE [LARGE SCALE GENOMIC DNA]</scope>
    <source>
        <strain evidence="1 2">Sanger_23</strain>
    </source>
</reference>
<name>A0ABT2TVF9_9FIRM</name>
<dbReference type="RefSeq" id="WP_262582873.1">
    <property type="nucleotide sequence ID" value="NZ_JAOQJL010000022.1"/>
</dbReference>
<evidence type="ECO:0000313" key="2">
    <source>
        <dbReference type="Proteomes" id="UP001652409"/>
    </source>
</evidence>
<gene>
    <name evidence="1" type="ORF">OCV61_11640</name>
</gene>
<dbReference type="EMBL" id="JAOQJL010000022">
    <property type="protein sequence ID" value="MCU6766062.1"/>
    <property type="molecule type" value="Genomic_DNA"/>
</dbReference>
<proteinExistence type="predicted"/>
<accession>A0ABT2TVF9</accession>
<dbReference type="Proteomes" id="UP001652409">
    <property type="component" value="Unassembled WGS sequence"/>
</dbReference>
<organism evidence="1 2">
    <name type="scientific">Blautia ammoniilytica</name>
    <dbReference type="NCBI Taxonomy" id="2981782"/>
    <lineage>
        <taxon>Bacteria</taxon>
        <taxon>Bacillati</taxon>
        <taxon>Bacillota</taxon>
        <taxon>Clostridia</taxon>
        <taxon>Lachnospirales</taxon>
        <taxon>Lachnospiraceae</taxon>
        <taxon>Blautia</taxon>
    </lineage>
</organism>
<comment type="caution">
    <text evidence="1">The sequence shown here is derived from an EMBL/GenBank/DDBJ whole genome shotgun (WGS) entry which is preliminary data.</text>
</comment>
<sequence length="82" mass="9211">MDQYAQSLAGQGQKISPEDSDYKEKLIHVVQSFRTFDVALDDFILHHGYTGELSDIDGKIRFIKGKFNIIYSKNSPSSTGGR</sequence>